<dbReference type="OrthoDB" id="9969089at2"/>
<evidence type="ECO:0000313" key="1">
    <source>
        <dbReference type="EMBL" id="GCE77335.1"/>
    </source>
</evidence>
<comment type="caution">
    <text evidence="1">The sequence shown here is derived from an EMBL/GenBank/DDBJ whole genome shotgun (WGS) entry which is preliminary data.</text>
</comment>
<dbReference type="Proteomes" id="UP000289954">
    <property type="component" value="Unassembled WGS sequence"/>
</dbReference>
<proteinExistence type="predicted"/>
<keyword evidence="2" id="KW-1185">Reference proteome</keyword>
<evidence type="ECO:0000313" key="2">
    <source>
        <dbReference type="Proteomes" id="UP000289954"/>
    </source>
</evidence>
<organism evidence="1 2">
    <name type="scientific">Cellulomonas biazotea</name>
    <dbReference type="NCBI Taxonomy" id="1709"/>
    <lineage>
        <taxon>Bacteria</taxon>
        <taxon>Bacillati</taxon>
        <taxon>Actinomycetota</taxon>
        <taxon>Actinomycetes</taxon>
        <taxon>Micrococcales</taxon>
        <taxon>Cellulomonadaceae</taxon>
        <taxon>Cellulomonas</taxon>
    </lineage>
</organism>
<protein>
    <submittedName>
        <fullName evidence="1">Uncharacterized protein</fullName>
    </submittedName>
</protein>
<sequence>MATIHVPPDAQPAPPVVPAGVLQDITESFGSDAVEHAVRLHDEAREVHERVALFFDGLAGSGTERRGYYLARAARHRLLAEQEREAGSRQRSRRPLST</sequence>
<name>A0A402DTA4_9CELL</name>
<gene>
    <name evidence="1" type="ORF">CBZ_23910</name>
</gene>
<dbReference type="RefSeq" id="WP_130781939.1">
    <property type="nucleotide sequence ID" value="NZ_BIMR01000199.1"/>
</dbReference>
<reference evidence="1 2" key="1">
    <citation type="submission" date="2019-01" db="EMBL/GenBank/DDBJ databases">
        <title>Draft genome sequence of Cellulomonas takizawaensis strain TKZ-21.</title>
        <authorList>
            <person name="Yamamura H."/>
            <person name="Hayashi T."/>
            <person name="Hamada M."/>
            <person name="Serisawa Y."/>
            <person name="Matsuyama K."/>
            <person name="Nakagawa Y."/>
            <person name="Otoguro M."/>
            <person name="Yanagida F."/>
            <person name="Hayakawa M."/>
        </authorList>
    </citation>
    <scope>NUCLEOTIDE SEQUENCE [LARGE SCALE GENOMIC DNA]</scope>
    <source>
        <strain evidence="1 2">NBRC12680</strain>
    </source>
</reference>
<dbReference type="AlphaFoldDB" id="A0A402DTA4"/>
<dbReference type="EMBL" id="BIMR01000199">
    <property type="protein sequence ID" value="GCE77335.1"/>
    <property type="molecule type" value="Genomic_DNA"/>
</dbReference>
<accession>A0A402DTA4</accession>